<organism evidence="8 9">
    <name type="scientific">Thalassiosira pseudonana</name>
    <name type="common">Marine diatom</name>
    <name type="synonym">Cyclotella nana</name>
    <dbReference type="NCBI Taxonomy" id="35128"/>
    <lineage>
        <taxon>Eukaryota</taxon>
        <taxon>Sar</taxon>
        <taxon>Stramenopiles</taxon>
        <taxon>Ochrophyta</taxon>
        <taxon>Bacillariophyta</taxon>
        <taxon>Coscinodiscophyceae</taxon>
        <taxon>Thalassiosirophycidae</taxon>
        <taxon>Thalassiosirales</taxon>
        <taxon>Thalassiosiraceae</taxon>
        <taxon>Thalassiosira</taxon>
    </lineage>
</organism>
<keyword evidence="9" id="KW-1185">Reference proteome</keyword>
<evidence type="ECO:0000256" key="4">
    <source>
        <dbReference type="ARBA" id="ARBA00023128"/>
    </source>
</evidence>
<dbReference type="GeneID" id="7446241"/>
<dbReference type="GO" id="GO:0005762">
    <property type="term" value="C:mitochondrial large ribosomal subunit"/>
    <property type="evidence" value="ECO:0000318"/>
    <property type="project" value="GO_Central"/>
</dbReference>
<evidence type="ECO:0000313" key="8">
    <source>
        <dbReference type="EMBL" id="ACI64477.1"/>
    </source>
</evidence>
<sequence>MSFLRPLSTLFRAGTRPTVSASTSITTSGVINGSPSALLLPTHRSKHSATQVKRLFKKNPARLRIQRRNEQQLAATEGDASTTNTSRSSSSNNATTKIPQRSYPPVFKPTFLQNGWSAPPPADVEVPVYPFRVRRTGRKPFGSAGFLPVYRDVRIHGTKHTTIIRNVQGDISAFLTELRAVLALPLPKKGILTSMSNINVSSPKHGGGEAGRGVNAENPIRLRAGNTIEVNGDWSREVKRWLAGLGF</sequence>
<reference evidence="8 9" key="2">
    <citation type="journal article" date="2008" name="Nature">
        <title>The Phaeodactylum genome reveals the evolutionary history of diatom genomes.</title>
        <authorList>
            <person name="Bowler C."/>
            <person name="Allen A.E."/>
            <person name="Badger J.H."/>
            <person name="Grimwood J."/>
            <person name="Jabbari K."/>
            <person name="Kuo A."/>
            <person name="Maheswari U."/>
            <person name="Martens C."/>
            <person name="Maumus F."/>
            <person name="Otillar R.P."/>
            <person name="Rayko E."/>
            <person name="Salamov A."/>
            <person name="Vandepoele K."/>
            <person name="Beszteri B."/>
            <person name="Gruber A."/>
            <person name="Heijde M."/>
            <person name="Katinka M."/>
            <person name="Mock T."/>
            <person name="Valentin K."/>
            <person name="Verret F."/>
            <person name="Berges J.A."/>
            <person name="Brownlee C."/>
            <person name="Cadoret J.P."/>
            <person name="Chiovitti A."/>
            <person name="Choi C.J."/>
            <person name="Coesel S."/>
            <person name="De Martino A."/>
            <person name="Detter J.C."/>
            <person name="Durkin C."/>
            <person name="Falciatore A."/>
            <person name="Fournet J."/>
            <person name="Haruta M."/>
            <person name="Huysman M.J."/>
            <person name="Jenkins B.D."/>
            <person name="Jiroutova K."/>
            <person name="Jorgensen R.E."/>
            <person name="Joubert Y."/>
            <person name="Kaplan A."/>
            <person name="Kroger N."/>
            <person name="Kroth P.G."/>
            <person name="La Roche J."/>
            <person name="Lindquist E."/>
            <person name="Lommer M."/>
            <person name="Martin-Jezequel V."/>
            <person name="Lopez P.J."/>
            <person name="Lucas S."/>
            <person name="Mangogna M."/>
            <person name="McGinnis K."/>
            <person name="Medlin L.K."/>
            <person name="Montsant A."/>
            <person name="Oudot-Le Secq M.P."/>
            <person name="Napoli C."/>
            <person name="Obornik M."/>
            <person name="Parker M.S."/>
            <person name="Petit J.L."/>
            <person name="Porcel B.M."/>
            <person name="Poulsen N."/>
            <person name="Robison M."/>
            <person name="Rychlewski L."/>
            <person name="Rynearson T.A."/>
            <person name="Schmutz J."/>
            <person name="Shapiro H."/>
            <person name="Siaut M."/>
            <person name="Stanley M."/>
            <person name="Sussman M.R."/>
            <person name="Taylor A.R."/>
            <person name="Vardi A."/>
            <person name="von Dassow P."/>
            <person name="Vyverman W."/>
            <person name="Willis A."/>
            <person name="Wyrwicz L.S."/>
            <person name="Rokhsar D.S."/>
            <person name="Weissenbach J."/>
            <person name="Armbrust E.V."/>
            <person name="Green B.R."/>
            <person name="Van de Peer Y."/>
            <person name="Grigoriev I.V."/>
        </authorList>
    </citation>
    <scope>NUCLEOTIDE SEQUENCE [LARGE SCALE GENOMIC DNA]</scope>
    <source>
        <strain evidence="8 9">CCMP1335</strain>
    </source>
</reference>
<keyword evidence="3" id="KW-0689">Ribosomal protein</keyword>
<name>B5YMK6_THAPS</name>
<dbReference type="EMBL" id="CP001160">
    <property type="protein sequence ID" value="ACI64477.1"/>
    <property type="molecule type" value="Genomic_DNA"/>
</dbReference>
<protein>
    <recommendedName>
        <fullName evidence="6">Large ribosomal subunit protein mL49</fullName>
    </recommendedName>
</protein>
<proteinExistence type="inferred from homology"/>
<evidence type="ECO:0000256" key="3">
    <source>
        <dbReference type="ARBA" id="ARBA00022980"/>
    </source>
</evidence>
<dbReference type="Gene3D" id="3.30.780.10">
    <property type="entry name" value="SUI1-like domain"/>
    <property type="match status" value="1"/>
</dbReference>
<dbReference type="OMA" id="IEVNGDW"/>
<dbReference type="GO" id="GO:0006412">
    <property type="term" value="P:translation"/>
    <property type="evidence" value="ECO:0007669"/>
    <property type="project" value="InterPro"/>
</dbReference>
<dbReference type="KEGG" id="tps:THAPS_23405"/>
<dbReference type="Pfam" id="PF05046">
    <property type="entry name" value="Img2"/>
    <property type="match status" value="1"/>
</dbReference>
<dbReference type="GO" id="GO:0003735">
    <property type="term" value="F:structural constituent of ribosome"/>
    <property type="evidence" value="ECO:0000318"/>
    <property type="project" value="GO_Central"/>
</dbReference>
<gene>
    <name evidence="8" type="ORF">THAPS_23405</name>
</gene>
<reference evidence="8 9" key="1">
    <citation type="journal article" date="2004" name="Science">
        <title>The genome of the diatom Thalassiosira pseudonana: ecology, evolution, and metabolism.</title>
        <authorList>
            <person name="Armbrust E.V."/>
            <person name="Berges J.A."/>
            <person name="Bowler C."/>
            <person name="Green B.R."/>
            <person name="Martinez D."/>
            <person name="Putnam N.H."/>
            <person name="Zhou S."/>
            <person name="Allen A.E."/>
            <person name="Apt K.E."/>
            <person name="Bechner M."/>
            <person name="Brzezinski M.A."/>
            <person name="Chaal B.K."/>
            <person name="Chiovitti A."/>
            <person name="Davis A.K."/>
            <person name="Demarest M.S."/>
            <person name="Detter J.C."/>
            <person name="Glavina T."/>
            <person name="Goodstein D."/>
            <person name="Hadi M.Z."/>
            <person name="Hellsten U."/>
            <person name="Hildebrand M."/>
            <person name="Jenkins B.D."/>
            <person name="Jurka J."/>
            <person name="Kapitonov V.V."/>
            <person name="Kroger N."/>
            <person name="Lau W.W."/>
            <person name="Lane T.W."/>
            <person name="Larimer F.W."/>
            <person name="Lippmeier J.C."/>
            <person name="Lucas S."/>
            <person name="Medina M."/>
            <person name="Montsant A."/>
            <person name="Obornik M."/>
            <person name="Parker M.S."/>
            <person name="Palenik B."/>
            <person name="Pazour G.J."/>
            <person name="Richardson P.M."/>
            <person name="Rynearson T.A."/>
            <person name="Saito M.A."/>
            <person name="Schwartz D.C."/>
            <person name="Thamatrakoln K."/>
            <person name="Valentin K."/>
            <person name="Vardi A."/>
            <person name="Wilkerson F.P."/>
            <person name="Rokhsar D.S."/>
        </authorList>
    </citation>
    <scope>NUCLEOTIDE SEQUENCE [LARGE SCALE GENOMIC DNA]</scope>
    <source>
        <strain evidence="8 9">CCMP1335</strain>
    </source>
</reference>
<accession>B5YMK6</accession>
<evidence type="ECO:0000256" key="2">
    <source>
        <dbReference type="ARBA" id="ARBA00005677"/>
    </source>
</evidence>
<dbReference type="PANTHER" id="PTHR13477">
    <property type="entry name" value="MITOCHONDRIAL 39S RIBOSOMAL PROTEIN L49"/>
    <property type="match status" value="1"/>
</dbReference>
<feature type="region of interest" description="Disordered" evidence="7">
    <location>
        <begin position="56"/>
        <end position="105"/>
    </location>
</feature>
<dbReference type="Proteomes" id="UP000001449">
    <property type="component" value="Chromosome 7"/>
</dbReference>
<dbReference type="HOGENOM" id="CLU_1126460_0_0_1"/>
<keyword evidence="4" id="KW-0496">Mitochondrion</keyword>
<evidence type="ECO:0000256" key="6">
    <source>
        <dbReference type="ARBA" id="ARBA00035191"/>
    </source>
</evidence>
<evidence type="ECO:0000256" key="1">
    <source>
        <dbReference type="ARBA" id="ARBA00004173"/>
    </source>
</evidence>
<dbReference type="AlphaFoldDB" id="B5YMK6"/>
<comment type="similarity">
    <text evidence="2">Belongs to the mitochondrion-specific ribosomal protein mL49 family.</text>
</comment>
<feature type="compositionally biased region" description="Basic residues" evidence="7">
    <location>
        <begin position="56"/>
        <end position="66"/>
    </location>
</feature>
<dbReference type="PaxDb" id="35128-Thaps23405"/>
<evidence type="ECO:0000313" key="9">
    <source>
        <dbReference type="Proteomes" id="UP000001449"/>
    </source>
</evidence>
<dbReference type="PANTHER" id="PTHR13477:SF0">
    <property type="entry name" value="LARGE RIBOSOMAL SUBUNIT PROTEIN ML49"/>
    <property type="match status" value="1"/>
</dbReference>
<dbReference type="RefSeq" id="XP_002295760.1">
    <property type="nucleotide sequence ID" value="XM_002295724.1"/>
</dbReference>
<dbReference type="InParanoid" id="B5YMK6"/>
<feature type="compositionally biased region" description="Low complexity" evidence="7">
    <location>
        <begin position="80"/>
        <end position="96"/>
    </location>
</feature>
<dbReference type="InterPro" id="IPR007740">
    <property type="entry name" value="Ribosomal_mL49"/>
</dbReference>
<comment type="subcellular location">
    <subcellularLocation>
        <location evidence="1">Mitochondrion</location>
    </subcellularLocation>
</comment>
<evidence type="ECO:0000256" key="7">
    <source>
        <dbReference type="SAM" id="MobiDB-lite"/>
    </source>
</evidence>
<evidence type="ECO:0000256" key="5">
    <source>
        <dbReference type="ARBA" id="ARBA00023274"/>
    </source>
</evidence>
<keyword evidence="5" id="KW-0687">Ribonucleoprotein</keyword>
<dbReference type="eggNOG" id="ENOG502SC3A">
    <property type="taxonomic scope" value="Eukaryota"/>
</dbReference>